<feature type="compositionally biased region" description="Basic and acidic residues" evidence="1">
    <location>
        <begin position="25"/>
        <end position="45"/>
    </location>
</feature>
<sequence>MEHVVDHLENEEEPEQQDNNLFGRSHVDEDYREEHINNKYERCEDGSVENTQNGRLDSYDEEVEDQGTHSFGQSHVDASDPTEFIEDFDEEVGEDGPMEHTQEEEGDWPDEEEDSWDDFLENEEEAEQQDDNSIAQTDVNAADLNENIDDTHYVNISYKEDIPAKSNANRQSEQTTAHINEDENRFESLEQVIPSTENEYIEPVSNESFQDESWDEEEHSEDDADSGVGEIHDDNTSVKERFQPENDHFNSLDSNPTLVNCEQPENFNSIEGSRTLTGDHIQDDSNEKNIQIQIDPNVHAGLTPSTPSSNNSVQENSIQGSFSSFNQCVNSDQRSDITECIIPINQSSFFSAGQDCVSNVPINQSSFFSLGHDYVPHGLRVINPSHISSAAQDYVPHGCDNTIPITGTRRN</sequence>
<comment type="caution">
    <text evidence="2">The sequence shown here is derived from an EMBL/GenBank/DDBJ whole genome shotgun (WGS) entry which is preliminary data.</text>
</comment>
<keyword evidence="3" id="KW-1185">Reference proteome</keyword>
<feature type="compositionally biased region" description="Acidic residues" evidence="1">
    <location>
        <begin position="209"/>
        <end position="225"/>
    </location>
</feature>
<feature type="compositionally biased region" description="Basic and acidic residues" evidence="1">
    <location>
        <begin position="179"/>
        <end position="188"/>
    </location>
</feature>
<dbReference type="AlphaFoldDB" id="A0AAV2HQ85"/>
<evidence type="ECO:0000313" key="2">
    <source>
        <dbReference type="EMBL" id="CAL1536034.1"/>
    </source>
</evidence>
<feature type="compositionally biased region" description="Acidic residues" evidence="1">
    <location>
        <begin position="83"/>
        <end position="96"/>
    </location>
</feature>
<dbReference type="EMBL" id="CAXITT010000218">
    <property type="protein sequence ID" value="CAL1536034.1"/>
    <property type="molecule type" value="Genomic_DNA"/>
</dbReference>
<feature type="region of interest" description="Disordered" evidence="1">
    <location>
        <begin position="164"/>
        <end position="232"/>
    </location>
</feature>
<dbReference type="Proteomes" id="UP001497497">
    <property type="component" value="Unassembled WGS sequence"/>
</dbReference>
<reference evidence="2 3" key="1">
    <citation type="submission" date="2024-04" db="EMBL/GenBank/DDBJ databases">
        <authorList>
            <consortium name="Genoscope - CEA"/>
            <person name="William W."/>
        </authorList>
    </citation>
    <scope>NUCLEOTIDE SEQUENCE [LARGE SCALE GENOMIC DNA]</scope>
</reference>
<feature type="compositionally biased region" description="Acidic residues" evidence="1">
    <location>
        <begin position="104"/>
        <end position="130"/>
    </location>
</feature>
<accession>A0AAV2HQ85</accession>
<organism evidence="2 3">
    <name type="scientific">Lymnaea stagnalis</name>
    <name type="common">Great pond snail</name>
    <name type="synonym">Helix stagnalis</name>
    <dbReference type="NCBI Taxonomy" id="6523"/>
    <lineage>
        <taxon>Eukaryota</taxon>
        <taxon>Metazoa</taxon>
        <taxon>Spiralia</taxon>
        <taxon>Lophotrochozoa</taxon>
        <taxon>Mollusca</taxon>
        <taxon>Gastropoda</taxon>
        <taxon>Heterobranchia</taxon>
        <taxon>Euthyneura</taxon>
        <taxon>Panpulmonata</taxon>
        <taxon>Hygrophila</taxon>
        <taxon>Lymnaeoidea</taxon>
        <taxon>Lymnaeidae</taxon>
        <taxon>Lymnaea</taxon>
    </lineage>
</organism>
<proteinExistence type="predicted"/>
<evidence type="ECO:0000313" key="3">
    <source>
        <dbReference type="Proteomes" id="UP001497497"/>
    </source>
</evidence>
<protein>
    <submittedName>
        <fullName evidence="2">Uncharacterized protein</fullName>
    </submittedName>
</protein>
<feature type="compositionally biased region" description="Polar residues" evidence="1">
    <location>
        <begin position="166"/>
        <end position="178"/>
    </location>
</feature>
<gene>
    <name evidence="2" type="ORF">GSLYS_00009947001</name>
</gene>
<evidence type="ECO:0000256" key="1">
    <source>
        <dbReference type="SAM" id="MobiDB-lite"/>
    </source>
</evidence>
<name>A0AAV2HQ85_LYMST</name>
<feature type="region of interest" description="Disordered" evidence="1">
    <location>
        <begin position="1"/>
        <end position="150"/>
    </location>
</feature>